<evidence type="ECO:0000256" key="5">
    <source>
        <dbReference type="SAM" id="Phobius"/>
    </source>
</evidence>
<dbReference type="Pfam" id="PF12698">
    <property type="entry name" value="ABC2_membrane_3"/>
    <property type="match status" value="1"/>
</dbReference>
<comment type="caution">
    <text evidence="7">The sequence shown here is derived from an EMBL/GenBank/DDBJ whole genome shotgun (WGS) entry which is preliminary data.</text>
</comment>
<sequence>MLVEMLKKEWLESARQGQLGWVGITLLILLLAALASGWYTSREQQSLYQDVTNAERHRWLHQGEKGPHSAAHYGVYVIKPSSHLSVLDPGLSEYQGKVLRLEAHKQNDSLFRPSQDSIAMQRFGQLSPAFVVQMLMPLLIILMGHALLAAERQQGTLRQLLASGVSTAKLMMAKGGTLYLTTMLFAAPVLLFALYSQVTASQGQGGRTLLFISGYSLYLFIWCALTLLLSSWMRTPRQALVWLLAIWAVSSLLLPRLAMTSATDQFPIQSGREFAAKLESEIYTPQRLQAIQEFKQNTLQAHGVSSTDELPFDWSGAQLQFGEQYSDQVFDRLYGQRAVLLNKQTDAYQSAAVLSPFIALQSVSMAASATDLRHHQLFEDAAEQHRRVMQATLNNYQRDHAKQSQGAFQAGQSLWEQIPAFSFSYPRIGPLLGHYLTPLLSLATWALLLLIALCFAARRLQKEML</sequence>
<dbReference type="InterPro" id="IPR013525">
    <property type="entry name" value="ABC2_TM"/>
</dbReference>
<name>A0ABN0WZN8_9ALTE</name>
<dbReference type="EMBL" id="BAAAEI010000006">
    <property type="protein sequence ID" value="GAA0350737.1"/>
    <property type="molecule type" value="Genomic_DNA"/>
</dbReference>
<feature type="transmembrane region" description="Helical" evidence="5">
    <location>
        <begin position="435"/>
        <end position="457"/>
    </location>
</feature>
<feature type="transmembrane region" description="Helical" evidence="5">
    <location>
        <begin position="240"/>
        <end position="259"/>
    </location>
</feature>
<feature type="transmembrane region" description="Helical" evidence="5">
    <location>
        <begin position="178"/>
        <end position="196"/>
    </location>
</feature>
<dbReference type="Proteomes" id="UP001501757">
    <property type="component" value="Unassembled WGS sequence"/>
</dbReference>
<evidence type="ECO:0000313" key="7">
    <source>
        <dbReference type="EMBL" id="GAA0350737.1"/>
    </source>
</evidence>
<evidence type="ECO:0000256" key="1">
    <source>
        <dbReference type="ARBA" id="ARBA00004141"/>
    </source>
</evidence>
<dbReference type="RefSeq" id="WP_343843387.1">
    <property type="nucleotide sequence ID" value="NZ_BAAAEI010000006.1"/>
</dbReference>
<keyword evidence="4 5" id="KW-0472">Membrane</keyword>
<feature type="transmembrane region" description="Helical" evidence="5">
    <location>
        <begin position="21"/>
        <end position="39"/>
    </location>
</feature>
<organism evidence="7 8">
    <name type="scientific">Bowmanella denitrificans</name>
    <dbReference type="NCBI Taxonomy" id="366582"/>
    <lineage>
        <taxon>Bacteria</taxon>
        <taxon>Pseudomonadati</taxon>
        <taxon>Pseudomonadota</taxon>
        <taxon>Gammaproteobacteria</taxon>
        <taxon>Alteromonadales</taxon>
        <taxon>Alteromonadaceae</taxon>
        <taxon>Bowmanella</taxon>
    </lineage>
</organism>
<feature type="transmembrane region" description="Helical" evidence="5">
    <location>
        <begin position="130"/>
        <end position="150"/>
    </location>
</feature>
<dbReference type="PANTHER" id="PTHR43471:SF1">
    <property type="entry name" value="ABC TRANSPORTER PERMEASE PROTEIN NOSY-RELATED"/>
    <property type="match status" value="1"/>
</dbReference>
<reference evidence="7 8" key="1">
    <citation type="journal article" date="2019" name="Int. J. Syst. Evol. Microbiol.">
        <title>The Global Catalogue of Microorganisms (GCM) 10K type strain sequencing project: providing services to taxonomists for standard genome sequencing and annotation.</title>
        <authorList>
            <consortium name="The Broad Institute Genomics Platform"/>
            <consortium name="The Broad Institute Genome Sequencing Center for Infectious Disease"/>
            <person name="Wu L."/>
            <person name="Ma J."/>
        </authorList>
    </citation>
    <scope>NUCLEOTIDE SEQUENCE [LARGE SCALE GENOMIC DNA]</scope>
    <source>
        <strain evidence="7 8">JCM 13378</strain>
    </source>
</reference>
<keyword evidence="8" id="KW-1185">Reference proteome</keyword>
<evidence type="ECO:0000256" key="4">
    <source>
        <dbReference type="ARBA" id="ARBA00023136"/>
    </source>
</evidence>
<comment type="subcellular location">
    <subcellularLocation>
        <location evidence="1">Membrane</location>
        <topology evidence="1">Multi-pass membrane protein</topology>
    </subcellularLocation>
</comment>
<accession>A0ABN0WZN8</accession>
<dbReference type="PANTHER" id="PTHR43471">
    <property type="entry name" value="ABC TRANSPORTER PERMEASE"/>
    <property type="match status" value="1"/>
</dbReference>
<gene>
    <name evidence="7" type="ORF">GCM10009092_13920</name>
</gene>
<evidence type="ECO:0000259" key="6">
    <source>
        <dbReference type="Pfam" id="PF12698"/>
    </source>
</evidence>
<dbReference type="Pfam" id="PF12040">
    <property type="entry name" value="DUF3526"/>
    <property type="match status" value="1"/>
</dbReference>
<proteinExistence type="predicted"/>
<evidence type="ECO:0000256" key="2">
    <source>
        <dbReference type="ARBA" id="ARBA00022692"/>
    </source>
</evidence>
<protein>
    <submittedName>
        <fullName evidence="7">DUF3526 domain-containing protein</fullName>
    </submittedName>
</protein>
<feature type="domain" description="ABC-2 type transporter transmembrane" evidence="6">
    <location>
        <begin position="130"/>
        <end position="253"/>
    </location>
</feature>
<feature type="transmembrane region" description="Helical" evidence="5">
    <location>
        <begin position="208"/>
        <end position="228"/>
    </location>
</feature>
<evidence type="ECO:0000313" key="8">
    <source>
        <dbReference type="Proteomes" id="UP001501757"/>
    </source>
</evidence>
<keyword evidence="2 5" id="KW-0812">Transmembrane</keyword>
<evidence type="ECO:0000256" key="3">
    <source>
        <dbReference type="ARBA" id="ARBA00022989"/>
    </source>
</evidence>
<keyword evidence="3 5" id="KW-1133">Transmembrane helix</keyword>
<dbReference type="InterPro" id="IPR021913">
    <property type="entry name" value="DUF3526"/>
</dbReference>